<feature type="domain" description="HTH lysR-type" evidence="5">
    <location>
        <begin position="1"/>
        <end position="58"/>
    </location>
</feature>
<sequence length="306" mass="33071">MTLKQLEAFYWAATCTSFSIAAERLNISVSSLSKRIVELESSLGAELFNRSARNAVLTSAGEHLVPHTRELLTHAGRFLSVAKSSSAIEGRCRFGAGELTGLTWLPKMIGALQTALPRLLIEPAVGVGQAIEQGLVNGELDFAVIAGPSTRPGISSLIIGAAEFTWVSCHTLQAGRDVSVLQPAELSALPLISLPSSAGTVRILDDWLTEQRVNPERVMSCENWGAIAGLICHGLGVGFLPKAWAHALIKRRILVELIAFPELRPLPYTFQWRRDDNRPLIEKAREIAIKSIDFHAPSAIMGGGAH</sequence>
<dbReference type="GO" id="GO:0003700">
    <property type="term" value="F:DNA-binding transcription factor activity"/>
    <property type="evidence" value="ECO:0007669"/>
    <property type="project" value="InterPro"/>
</dbReference>
<dbReference type="PRINTS" id="PR00039">
    <property type="entry name" value="HTHLYSR"/>
</dbReference>
<dbReference type="Gene3D" id="1.10.10.10">
    <property type="entry name" value="Winged helix-like DNA-binding domain superfamily/Winged helix DNA-binding domain"/>
    <property type="match status" value="1"/>
</dbReference>
<dbReference type="FunFam" id="1.10.10.10:FF:000001">
    <property type="entry name" value="LysR family transcriptional regulator"/>
    <property type="match status" value="1"/>
</dbReference>
<evidence type="ECO:0000256" key="2">
    <source>
        <dbReference type="ARBA" id="ARBA00023015"/>
    </source>
</evidence>
<keyword evidence="2" id="KW-0805">Transcription regulation</keyword>
<comment type="similarity">
    <text evidence="1">Belongs to the LysR transcriptional regulatory family.</text>
</comment>
<name>A0A944DF65_PSEFL</name>
<dbReference type="EMBL" id="JAGGOB010000008">
    <property type="protein sequence ID" value="MBT2327787.1"/>
    <property type="molecule type" value="Genomic_DNA"/>
</dbReference>
<dbReference type="InterPro" id="IPR005119">
    <property type="entry name" value="LysR_subst-bd"/>
</dbReference>
<keyword evidence="3" id="KW-0238">DNA-binding</keyword>
<comment type="caution">
    <text evidence="6">The sequence shown here is derived from an EMBL/GenBank/DDBJ whole genome shotgun (WGS) entry which is preliminary data.</text>
</comment>
<proteinExistence type="inferred from homology"/>
<keyword evidence="4" id="KW-0804">Transcription</keyword>
<dbReference type="Pfam" id="PF00126">
    <property type="entry name" value="HTH_1"/>
    <property type="match status" value="1"/>
</dbReference>
<dbReference type="AlphaFoldDB" id="A0A944DF65"/>
<dbReference type="Gene3D" id="3.40.190.290">
    <property type="match status" value="1"/>
</dbReference>
<dbReference type="Proteomes" id="UP000692896">
    <property type="component" value="Unassembled WGS sequence"/>
</dbReference>
<dbReference type="InterPro" id="IPR000847">
    <property type="entry name" value="LysR_HTH_N"/>
</dbReference>
<dbReference type="Pfam" id="PF03466">
    <property type="entry name" value="LysR_substrate"/>
    <property type="match status" value="1"/>
</dbReference>
<dbReference type="SUPFAM" id="SSF46785">
    <property type="entry name" value="Winged helix' DNA-binding domain"/>
    <property type="match status" value="1"/>
</dbReference>
<dbReference type="SUPFAM" id="SSF53850">
    <property type="entry name" value="Periplasmic binding protein-like II"/>
    <property type="match status" value="1"/>
</dbReference>
<dbReference type="PANTHER" id="PTHR30126:SF94">
    <property type="entry name" value="LYSR FAMILY TRANSCRIPTIONAL REGULATOR"/>
    <property type="match status" value="1"/>
</dbReference>
<evidence type="ECO:0000256" key="1">
    <source>
        <dbReference type="ARBA" id="ARBA00009437"/>
    </source>
</evidence>
<dbReference type="CDD" id="cd05466">
    <property type="entry name" value="PBP2_LTTR_substrate"/>
    <property type="match status" value="1"/>
</dbReference>
<dbReference type="RefSeq" id="WP_214917113.1">
    <property type="nucleotide sequence ID" value="NZ_JAGGNX010000019.1"/>
</dbReference>
<dbReference type="GO" id="GO:0000976">
    <property type="term" value="F:transcription cis-regulatory region binding"/>
    <property type="evidence" value="ECO:0007669"/>
    <property type="project" value="TreeGrafter"/>
</dbReference>
<dbReference type="InterPro" id="IPR036390">
    <property type="entry name" value="WH_DNA-bd_sf"/>
</dbReference>
<reference evidence="6" key="1">
    <citation type="submission" date="2021-03" db="EMBL/GenBank/DDBJ databases">
        <title>Genomic analysis provides insights into the functional capacity of soil bacteria communities inhabiting an altitudinal gradient in the Atacama Desert.</title>
        <authorList>
            <person name="Gonzalez M."/>
            <person name="Maldonado J."/>
            <person name="Maza F."/>
            <person name="Hodar C."/>
            <person name="Cortes M."/>
            <person name="Palma R."/>
            <person name="Andreani C."/>
            <person name="Gaete A."/>
            <person name="Vasquez-Dean J."/>
            <person name="Acuna V."/>
            <person name="Aguado M."/>
            <person name="Mandakovic D."/>
            <person name="Latorre M."/>
            <person name="Orellana A."/>
            <person name="Gutierrez R."/>
            <person name="Montecino M."/>
            <person name="Allende M."/>
            <person name="Maass A."/>
            <person name="Cambiazo V."/>
        </authorList>
    </citation>
    <scope>NUCLEOTIDE SEQUENCE</scope>
    <source>
        <strain evidence="6">ISL-25</strain>
    </source>
</reference>
<dbReference type="PANTHER" id="PTHR30126">
    <property type="entry name" value="HTH-TYPE TRANSCRIPTIONAL REGULATOR"/>
    <property type="match status" value="1"/>
</dbReference>
<evidence type="ECO:0000256" key="4">
    <source>
        <dbReference type="ARBA" id="ARBA00023163"/>
    </source>
</evidence>
<dbReference type="PROSITE" id="PS50931">
    <property type="entry name" value="HTH_LYSR"/>
    <property type="match status" value="1"/>
</dbReference>
<gene>
    <name evidence="6" type="ORF">J7E47_03525</name>
</gene>
<organism evidence="6 7">
    <name type="scientific">Pseudomonas fluorescens</name>
    <dbReference type="NCBI Taxonomy" id="294"/>
    <lineage>
        <taxon>Bacteria</taxon>
        <taxon>Pseudomonadati</taxon>
        <taxon>Pseudomonadota</taxon>
        <taxon>Gammaproteobacteria</taxon>
        <taxon>Pseudomonadales</taxon>
        <taxon>Pseudomonadaceae</taxon>
        <taxon>Pseudomonas</taxon>
    </lineage>
</organism>
<evidence type="ECO:0000313" key="7">
    <source>
        <dbReference type="Proteomes" id="UP000692896"/>
    </source>
</evidence>
<accession>A0A944DF65</accession>
<evidence type="ECO:0000256" key="3">
    <source>
        <dbReference type="ARBA" id="ARBA00023125"/>
    </source>
</evidence>
<protein>
    <submittedName>
        <fullName evidence="6">LysR family transcriptional regulator</fullName>
    </submittedName>
</protein>
<evidence type="ECO:0000313" key="6">
    <source>
        <dbReference type="EMBL" id="MBT2327787.1"/>
    </source>
</evidence>
<dbReference type="InterPro" id="IPR036388">
    <property type="entry name" value="WH-like_DNA-bd_sf"/>
</dbReference>
<evidence type="ECO:0000259" key="5">
    <source>
        <dbReference type="PROSITE" id="PS50931"/>
    </source>
</evidence>